<dbReference type="PROSITE" id="PS51782">
    <property type="entry name" value="LYSM"/>
    <property type="match status" value="1"/>
</dbReference>
<dbReference type="STRING" id="1758689.SGUI_1010"/>
<name>A0A1B1NAE7_9MICO</name>
<feature type="transmembrane region" description="Helical" evidence="1">
    <location>
        <begin position="33"/>
        <end position="58"/>
    </location>
</feature>
<dbReference type="RefSeq" id="WP_066637135.1">
    <property type="nucleotide sequence ID" value="NZ_CP014989.1"/>
</dbReference>
<dbReference type="Gene3D" id="3.10.350.10">
    <property type="entry name" value="LysM domain"/>
    <property type="match status" value="1"/>
</dbReference>
<evidence type="ECO:0000313" key="4">
    <source>
        <dbReference type="Proteomes" id="UP000092482"/>
    </source>
</evidence>
<dbReference type="EMBL" id="CP014989">
    <property type="protein sequence ID" value="ANS78406.1"/>
    <property type="molecule type" value="Genomic_DNA"/>
</dbReference>
<keyword evidence="1" id="KW-0472">Membrane</keyword>
<sequence length="225" mass="22708">MVGTTGAGGTGAGLLAHALATWPGQAPVPPGPALLSAMLVLASALLVGIGVVLAAAAWQVRPGALEEDRPTPAWLPTPVRLASALLLSVSASVTVVAGAGAAPPAAQHAAVLVTPAPDRDTLDAPSPLPVPGWTPTPGAVHGACADVTLVSGRVAELLPERHVVRRGDTLWDLAERHLGPDATPAQVAQEWPRWYAANLEIIGPDPDLLLPGQELVVPGTAGADR</sequence>
<protein>
    <recommendedName>
        <fullName evidence="2">LysM domain-containing protein</fullName>
    </recommendedName>
</protein>
<dbReference type="KEGG" id="serj:SGUI_1010"/>
<dbReference type="InterPro" id="IPR052196">
    <property type="entry name" value="Bact_Kbp"/>
</dbReference>
<dbReference type="Proteomes" id="UP000092482">
    <property type="component" value="Chromosome"/>
</dbReference>
<feature type="domain" description="LysM" evidence="2">
    <location>
        <begin position="160"/>
        <end position="217"/>
    </location>
</feature>
<dbReference type="PANTHER" id="PTHR34700:SF4">
    <property type="entry name" value="PHAGE-LIKE ELEMENT PBSX PROTEIN XKDP"/>
    <property type="match status" value="1"/>
</dbReference>
<organism evidence="3 4">
    <name type="scientific">Serinicoccus hydrothermalis</name>
    <dbReference type="NCBI Taxonomy" id="1758689"/>
    <lineage>
        <taxon>Bacteria</taxon>
        <taxon>Bacillati</taxon>
        <taxon>Actinomycetota</taxon>
        <taxon>Actinomycetes</taxon>
        <taxon>Micrococcales</taxon>
        <taxon>Ornithinimicrobiaceae</taxon>
        <taxon>Serinicoccus</taxon>
    </lineage>
</organism>
<dbReference type="AlphaFoldDB" id="A0A1B1NAE7"/>
<evidence type="ECO:0000256" key="1">
    <source>
        <dbReference type="SAM" id="Phobius"/>
    </source>
</evidence>
<proteinExistence type="predicted"/>
<evidence type="ECO:0000313" key="3">
    <source>
        <dbReference type="EMBL" id="ANS78406.1"/>
    </source>
</evidence>
<gene>
    <name evidence="3" type="ORF">SGUI_1010</name>
</gene>
<dbReference type="Pfam" id="PF01476">
    <property type="entry name" value="LysM"/>
    <property type="match status" value="1"/>
</dbReference>
<dbReference type="InterPro" id="IPR036779">
    <property type="entry name" value="LysM_dom_sf"/>
</dbReference>
<keyword evidence="1" id="KW-0812">Transmembrane</keyword>
<dbReference type="PATRIC" id="fig|1758689.4.peg.1048"/>
<dbReference type="InterPro" id="IPR018392">
    <property type="entry name" value="LysM"/>
</dbReference>
<accession>A0A1B1NAE7</accession>
<dbReference type="CDD" id="cd00118">
    <property type="entry name" value="LysM"/>
    <property type="match status" value="1"/>
</dbReference>
<keyword evidence="4" id="KW-1185">Reference proteome</keyword>
<keyword evidence="1" id="KW-1133">Transmembrane helix</keyword>
<reference evidence="3 4" key="1">
    <citation type="submission" date="2016-03" db="EMBL/GenBank/DDBJ databases">
        <title>Shallow-sea hydrothermal system.</title>
        <authorList>
            <person name="Tang K."/>
        </authorList>
    </citation>
    <scope>NUCLEOTIDE SEQUENCE [LARGE SCALE GENOMIC DNA]</scope>
    <source>
        <strain evidence="3 4">JLT9</strain>
    </source>
</reference>
<evidence type="ECO:0000259" key="2">
    <source>
        <dbReference type="PROSITE" id="PS51782"/>
    </source>
</evidence>
<dbReference type="PANTHER" id="PTHR34700">
    <property type="entry name" value="POTASSIUM BINDING PROTEIN KBP"/>
    <property type="match status" value="1"/>
</dbReference>